<dbReference type="InterPro" id="IPR050107">
    <property type="entry name" value="ABC_carbohydrate_import_ATPase"/>
</dbReference>
<dbReference type="Proteomes" id="UP000284543">
    <property type="component" value="Unassembled WGS sequence"/>
</dbReference>
<keyword evidence="8" id="KW-1278">Translocase</keyword>
<proteinExistence type="predicted"/>
<keyword evidence="3" id="KW-1003">Cell membrane</keyword>
<dbReference type="GO" id="GO:0005524">
    <property type="term" value="F:ATP binding"/>
    <property type="evidence" value="ECO:0007669"/>
    <property type="project" value="UniProtKB-KW"/>
</dbReference>
<dbReference type="KEGG" id="cbol:CGC65_04100"/>
<dbReference type="InterPro" id="IPR003439">
    <property type="entry name" value="ABC_transporter-like_ATP-bd"/>
</dbReference>
<keyword evidence="6" id="KW-0547">Nucleotide-binding</keyword>
<evidence type="ECO:0000256" key="3">
    <source>
        <dbReference type="ARBA" id="ARBA00022475"/>
    </source>
</evidence>
<evidence type="ECO:0000313" key="11">
    <source>
        <dbReference type="EMBL" id="RGV78630.1"/>
    </source>
</evidence>
<comment type="subcellular location">
    <subcellularLocation>
        <location evidence="1">Cell membrane</location>
        <topology evidence="1">Peripheral membrane protein</topology>
    </subcellularLocation>
</comment>
<dbReference type="GO" id="GO:0005886">
    <property type="term" value="C:plasma membrane"/>
    <property type="evidence" value="ECO:0007669"/>
    <property type="project" value="UniProtKB-SubCell"/>
</dbReference>
<dbReference type="CDD" id="cd03216">
    <property type="entry name" value="ABC_Carb_Monos_I"/>
    <property type="match status" value="1"/>
</dbReference>
<dbReference type="CDD" id="cd03215">
    <property type="entry name" value="ABC_Carb_Monos_II"/>
    <property type="match status" value="1"/>
</dbReference>
<comment type="caution">
    <text evidence="11">The sequence shown here is derived from an EMBL/GenBank/DDBJ whole genome shotgun (WGS) entry which is preliminary data.</text>
</comment>
<dbReference type="PROSITE" id="PS00211">
    <property type="entry name" value="ABC_TRANSPORTER_1"/>
    <property type="match status" value="1"/>
</dbReference>
<dbReference type="PANTHER" id="PTHR43790">
    <property type="entry name" value="CARBOHYDRATE TRANSPORT ATP-BINDING PROTEIN MG119-RELATED"/>
    <property type="match status" value="1"/>
</dbReference>
<dbReference type="PROSITE" id="PS50893">
    <property type="entry name" value="ABC_TRANSPORTER_2"/>
    <property type="match status" value="2"/>
</dbReference>
<accession>A0A412ZEH1</accession>
<dbReference type="SMART" id="SM00382">
    <property type="entry name" value="AAA"/>
    <property type="match status" value="2"/>
</dbReference>
<dbReference type="PANTHER" id="PTHR43790:SF3">
    <property type="entry name" value="D-ALLOSE IMPORT ATP-BINDING PROTEIN ALSA-RELATED"/>
    <property type="match status" value="1"/>
</dbReference>
<evidence type="ECO:0000256" key="2">
    <source>
        <dbReference type="ARBA" id="ARBA00022448"/>
    </source>
</evidence>
<dbReference type="Pfam" id="PF00005">
    <property type="entry name" value="ABC_tran"/>
    <property type="match status" value="2"/>
</dbReference>
<evidence type="ECO:0000259" key="10">
    <source>
        <dbReference type="PROSITE" id="PS50893"/>
    </source>
</evidence>
<keyword evidence="5" id="KW-0677">Repeat</keyword>
<dbReference type="InterPro" id="IPR017871">
    <property type="entry name" value="ABC_transporter-like_CS"/>
</dbReference>
<evidence type="ECO:0000256" key="5">
    <source>
        <dbReference type="ARBA" id="ARBA00022737"/>
    </source>
</evidence>
<keyword evidence="2" id="KW-0813">Transport</keyword>
<dbReference type="RefSeq" id="WP_002568193.1">
    <property type="nucleotide sequence ID" value="NZ_CABKUK010000002.1"/>
</dbReference>
<evidence type="ECO:0000256" key="4">
    <source>
        <dbReference type="ARBA" id="ARBA00022597"/>
    </source>
</evidence>
<evidence type="ECO:0000256" key="6">
    <source>
        <dbReference type="ARBA" id="ARBA00022741"/>
    </source>
</evidence>
<sequence length="497" mass="55762">MSILRTEGIIKDYPGTRALDDVTVSFDSGKVHAFIGKNGSGKSTLVKVFAGAIQPTSGHFYLDEEELHFSTPVEALNKGIATVYQELSLVPHLSVAENIFLGRLPKKGRLVDWKRTYQMAGELLHAMGVDIDPHEKVFRLSMWQCQVVEITKAMSFKPKVLMLDEPTSALAANETQKLFEAIRMLKKQDVIIIYISHRLQELWEIADSVTVLRDGKYIGTEPISSLQHKDIITMMFGDVEIKERPGDLKVQDGIIMDVKHLTRKGKFQDVSFQLRKGEVLGIAGMLGSGRTELLRCIFGADPYDSGEILVDQKTAPKNAGPIGMMQMGLGLTPEERKTQGVILIHSIRDNLCYASMDKMTQRHVINEKTRKEFSERQIRDLQIKIPDLMAPVSSLSGGNQQKVIIGNWLNTAPKIMMYDEPSRGIDVKAKQQIFQIMWEQSRKGISSIFVSSELEELVEVCHRILIMHMGKIVGEVCLDDHVTIDALYAYCMGGKVE</sequence>
<name>A0A412ZEH1_9FIRM</name>
<reference evidence="11 12" key="1">
    <citation type="submission" date="2018-08" db="EMBL/GenBank/DDBJ databases">
        <title>A genome reference for cultivated species of the human gut microbiota.</title>
        <authorList>
            <person name="Zou Y."/>
            <person name="Xue W."/>
            <person name="Luo G."/>
        </authorList>
    </citation>
    <scope>NUCLEOTIDE SEQUENCE [LARGE SCALE GENOMIC DNA]</scope>
    <source>
        <strain evidence="11 12">AF14-18</strain>
    </source>
</reference>
<dbReference type="EMBL" id="QRZM01000001">
    <property type="protein sequence ID" value="RGV78630.1"/>
    <property type="molecule type" value="Genomic_DNA"/>
</dbReference>
<evidence type="ECO:0000256" key="1">
    <source>
        <dbReference type="ARBA" id="ARBA00004202"/>
    </source>
</evidence>
<organism evidence="11 12">
    <name type="scientific">Enterocloster bolteae</name>
    <dbReference type="NCBI Taxonomy" id="208479"/>
    <lineage>
        <taxon>Bacteria</taxon>
        <taxon>Bacillati</taxon>
        <taxon>Bacillota</taxon>
        <taxon>Clostridia</taxon>
        <taxon>Lachnospirales</taxon>
        <taxon>Lachnospiraceae</taxon>
        <taxon>Enterocloster</taxon>
    </lineage>
</organism>
<dbReference type="Gene3D" id="3.40.50.300">
    <property type="entry name" value="P-loop containing nucleotide triphosphate hydrolases"/>
    <property type="match status" value="2"/>
</dbReference>
<dbReference type="InterPro" id="IPR003593">
    <property type="entry name" value="AAA+_ATPase"/>
</dbReference>
<keyword evidence="7 11" id="KW-0067">ATP-binding</keyword>
<feature type="domain" description="ABC transporter" evidence="10">
    <location>
        <begin position="248"/>
        <end position="494"/>
    </location>
</feature>
<keyword evidence="4" id="KW-0762">Sugar transport</keyword>
<keyword evidence="9" id="KW-0472">Membrane</keyword>
<dbReference type="GO" id="GO:0016887">
    <property type="term" value="F:ATP hydrolysis activity"/>
    <property type="evidence" value="ECO:0007669"/>
    <property type="project" value="InterPro"/>
</dbReference>
<evidence type="ECO:0000256" key="7">
    <source>
        <dbReference type="ARBA" id="ARBA00022840"/>
    </source>
</evidence>
<dbReference type="SUPFAM" id="SSF52540">
    <property type="entry name" value="P-loop containing nucleoside triphosphate hydrolases"/>
    <property type="match status" value="2"/>
</dbReference>
<evidence type="ECO:0000313" key="12">
    <source>
        <dbReference type="Proteomes" id="UP000284543"/>
    </source>
</evidence>
<evidence type="ECO:0000256" key="9">
    <source>
        <dbReference type="ARBA" id="ARBA00023136"/>
    </source>
</evidence>
<dbReference type="AlphaFoldDB" id="A0A412ZEH1"/>
<dbReference type="FunFam" id="3.40.50.300:FF:000127">
    <property type="entry name" value="Ribose import ATP-binding protein RbsA"/>
    <property type="match status" value="1"/>
</dbReference>
<feature type="domain" description="ABC transporter" evidence="10">
    <location>
        <begin position="4"/>
        <end position="239"/>
    </location>
</feature>
<gene>
    <name evidence="11" type="ORF">DWW02_02555</name>
</gene>
<evidence type="ECO:0000256" key="8">
    <source>
        <dbReference type="ARBA" id="ARBA00022967"/>
    </source>
</evidence>
<dbReference type="InterPro" id="IPR027417">
    <property type="entry name" value="P-loop_NTPase"/>
</dbReference>
<protein>
    <submittedName>
        <fullName evidence="11">Sugar ABC transporter ATP-binding protein</fullName>
    </submittedName>
</protein>